<feature type="transmembrane region" description="Helical" evidence="1">
    <location>
        <begin position="40"/>
        <end position="62"/>
    </location>
</feature>
<dbReference type="AlphaFoldDB" id="A0A1N7EF09"/>
<organism evidence="2 3">
    <name type="scientific">Natronorubrum thiooxidans</name>
    <dbReference type="NCBI Taxonomy" id="308853"/>
    <lineage>
        <taxon>Archaea</taxon>
        <taxon>Methanobacteriati</taxon>
        <taxon>Methanobacteriota</taxon>
        <taxon>Stenosarchaea group</taxon>
        <taxon>Halobacteria</taxon>
        <taxon>Halobacteriales</taxon>
        <taxon>Natrialbaceae</taxon>
        <taxon>Natronorubrum</taxon>
    </lineage>
</organism>
<feature type="transmembrane region" description="Helical" evidence="1">
    <location>
        <begin position="142"/>
        <end position="175"/>
    </location>
</feature>
<keyword evidence="1" id="KW-1133">Transmembrane helix</keyword>
<accession>A0A1N7EF09</accession>
<protein>
    <submittedName>
        <fullName evidence="2">Uncharacterized protein</fullName>
    </submittedName>
</protein>
<dbReference type="OrthoDB" id="206202at2157"/>
<sequence>MWPLDLYIVSDLMAFESFAPLLVRGIGLETYQSLGALERAGIQFATTLVVAMVVLGLLQGYAPRTVTKSRRSPIISLCIGLPTLLVLAGLTGTGYLIVGTSLGAFFGIVLVTVGLTVIPILTVLGLVAIGYAVVARLGADQLWVGVIAGSVLSGLVGLSVAASVITLVFAGSLGIGAGVRVLRSSGSTTPDERTVPPANKI</sequence>
<keyword evidence="3" id="KW-1185">Reference proteome</keyword>
<dbReference type="RefSeq" id="WP_076608467.1">
    <property type="nucleotide sequence ID" value="NZ_FTNR01000004.1"/>
</dbReference>
<evidence type="ECO:0000256" key="1">
    <source>
        <dbReference type="SAM" id="Phobius"/>
    </source>
</evidence>
<feature type="transmembrane region" description="Helical" evidence="1">
    <location>
        <begin position="104"/>
        <end position="135"/>
    </location>
</feature>
<reference evidence="3" key="1">
    <citation type="submission" date="2017-01" db="EMBL/GenBank/DDBJ databases">
        <authorList>
            <person name="Varghese N."/>
            <person name="Submissions S."/>
        </authorList>
    </citation>
    <scope>NUCLEOTIDE SEQUENCE [LARGE SCALE GENOMIC DNA]</scope>
    <source>
        <strain evidence="3">type strain: HArc-</strain>
    </source>
</reference>
<gene>
    <name evidence="2" type="ORF">SAMN05421752_10434</name>
</gene>
<dbReference type="EMBL" id="FTNR01000004">
    <property type="protein sequence ID" value="SIR86681.1"/>
    <property type="molecule type" value="Genomic_DNA"/>
</dbReference>
<evidence type="ECO:0000313" key="2">
    <source>
        <dbReference type="EMBL" id="SIR86681.1"/>
    </source>
</evidence>
<dbReference type="Proteomes" id="UP000185936">
    <property type="component" value="Unassembled WGS sequence"/>
</dbReference>
<keyword evidence="1" id="KW-0812">Transmembrane</keyword>
<name>A0A1N7EF09_9EURY</name>
<feature type="transmembrane region" description="Helical" evidence="1">
    <location>
        <begin position="74"/>
        <end position="98"/>
    </location>
</feature>
<evidence type="ECO:0000313" key="3">
    <source>
        <dbReference type="Proteomes" id="UP000185936"/>
    </source>
</evidence>
<proteinExistence type="predicted"/>
<keyword evidence="1" id="KW-0472">Membrane</keyword>
<dbReference type="STRING" id="308853.SAMN05421752_10434"/>